<dbReference type="KEGG" id="rhg:EXZ61_12500"/>
<evidence type="ECO:0000256" key="1">
    <source>
        <dbReference type="ARBA" id="ARBA00004651"/>
    </source>
</evidence>
<dbReference type="PANTHER" id="PTHR43394">
    <property type="entry name" value="ATP-DEPENDENT PERMEASE MDL1, MITOCHONDRIAL"/>
    <property type="match status" value="1"/>
</dbReference>
<feature type="domain" description="ABC transmembrane type-1" evidence="11">
    <location>
        <begin position="32"/>
        <end position="315"/>
    </location>
</feature>
<dbReference type="CDD" id="cd18575">
    <property type="entry name" value="ABC_6TM_bac_exporter_ABCB8_10_like"/>
    <property type="match status" value="1"/>
</dbReference>
<dbReference type="PROSITE" id="PS00211">
    <property type="entry name" value="ABC_TRANSPORTER_1"/>
    <property type="match status" value="1"/>
</dbReference>
<feature type="transmembrane region" description="Helical" evidence="9">
    <location>
        <begin position="254"/>
        <end position="273"/>
    </location>
</feature>
<dbReference type="PROSITE" id="PS50893">
    <property type="entry name" value="ABC_TRANSPORTER_2"/>
    <property type="match status" value="1"/>
</dbReference>
<dbReference type="SMART" id="SM00382">
    <property type="entry name" value="AAA"/>
    <property type="match status" value="1"/>
</dbReference>
<keyword evidence="3" id="KW-1003">Cell membrane</keyword>
<dbReference type="SUPFAM" id="SSF90123">
    <property type="entry name" value="ABC transporter transmembrane region"/>
    <property type="match status" value="1"/>
</dbReference>
<dbReference type="InterPro" id="IPR011527">
    <property type="entry name" value="ABC1_TM_dom"/>
</dbReference>
<keyword evidence="13" id="KW-1185">Reference proteome</keyword>
<dbReference type="Pfam" id="PF00005">
    <property type="entry name" value="ABC_tran"/>
    <property type="match status" value="1"/>
</dbReference>
<dbReference type="GO" id="GO:0015421">
    <property type="term" value="F:ABC-type oligopeptide transporter activity"/>
    <property type="evidence" value="ECO:0007669"/>
    <property type="project" value="TreeGrafter"/>
</dbReference>
<dbReference type="EMBL" id="CP036282">
    <property type="protein sequence ID" value="QDL54916.1"/>
    <property type="molecule type" value="Genomic_DNA"/>
</dbReference>
<accession>A0A515EQI8</accession>
<dbReference type="GO" id="GO:0090374">
    <property type="term" value="P:oligopeptide export from mitochondrion"/>
    <property type="evidence" value="ECO:0007669"/>
    <property type="project" value="TreeGrafter"/>
</dbReference>
<dbReference type="PROSITE" id="PS50929">
    <property type="entry name" value="ABC_TM1F"/>
    <property type="match status" value="1"/>
</dbReference>
<keyword evidence="6 12" id="KW-0067">ATP-binding</keyword>
<evidence type="ECO:0000256" key="9">
    <source>
        <dbReference type="SAM" id="Phobius"/>
    </source>
</evidence>
<keyword evidence="5" id="KW-0547">Nucleotide-binding</keyword>
<comment type="similarity">
    <text evidence="2">Belongs to the ABC transporter superfamily. ABCB family. Multidrug resistance exporter (TC 3.A.1.201) subfamily.</text>
</comment>
<evidence type="ECO:0000256" key="6">
    <source>
        <dbReference type="ARBA" id="ARBA00022840"/>
    </source>
</evidence>
<feature type="transmembrane region" description="Helical" evidence="9">
    <location>
        <begin position="293"/>
        <end position="314"/>
    </location>
</feature>
<feature type="transmembrane region" description="Helical" evidence="9">
    <location>
        <begin position="173"/>
        <end position="191"/>
    </location>
</feature>
<dbReference type="Pfam" id="PF00664">
    <property type="entry name" value="ABC_membrane"/>
    <property type="match status" value="1"/>
</dbReference>
<keyword evidence="4 9" id="KW-0812">Transmembrane</keyword>
<name>A0A515EQI8_9BURK</name>
<proteinExistence type="inferred from homology"/>
<keyword evidence="7 9" id="KW-1133">Transmembrane helix</keyword>
<keyword evidence="8 9" id="KW-0472">Membrane</keyword>
<dbReference type="GO" id="GO:0005524">
    <property type="term" value="F:ATP binding"/>
    <property type="evidence" value="ECO:0007669"/>
    <property type="project" value="UniProtKB-KW"/>
</dbReference>
<dbReference type="Proteomes" id="UP000317365">
    <property type="component" value="Chromosome"/>
</dbReference>
<evidence type="ECO:0000313" key="13">
    <source>
        <dbReference type="Proteomes" id="UP000317365"/>
    </source>
</evidence>
<dbReference type="CDD" id="cd03249">
    <property type="entry name" value="ABC_MTABC3_MDL1_MDL2"/>
    <property type="match status" value="1"/>
</dbReference>
<evidence type="ECO:0000256" key="5">
    <source>
        <dbReference type="ARBA" id="ARBA00022741"/>
    </source>
</evidence>
<dbReference type="InterPro" id="IPR036640">
    <property type="entry name" value="ABC1_TM_sf"/>
</dbReference>
<evidence type="ECO:0000256" key="8">
    <source>
        <dbReference type="ARBA" id="ARBA00023136"/>
    </source>
</evidence>
<gene>
    <name evidence="12" type="ORF">EXZ61_12500</name>
</gene>
<dbReference type="Gene3D" id="3.40.50.300">
    <property type="entry name" value="P-loop containing nucleotide triphosphate hydrolases"/>
    <property type="match status" value="1"/>
</dbReference>
<evidence type="ECO:0000259" key="11">
    <source>
        <dbReference type="PROSITE" id="PS50929"/>
    </source>
</evidence>
<dbReference type="AlphaFoldDB" id="A0A515EQI8"/>
<evidence type="ECO:0000256" key="2">
    <source>
        <dbReference type="ARBA" id="ARBA00007577"/>
    </source>
</evidence>
<dbReference type="InterPro" id="IPR003593">
    <property type="entry name" value="AAA+_ATPase"/>
</dbReference>
<dbReference type="PANTHER" id="PTHR43394:SF1">
    <property type="entry name" value="ATP-BINDING CASSETTE SUB-FAMILY B MEMBER 10, MITOCHONDRIAL"/>
    <property type="match status" value="1"/>
</dbReference>
<comment type="subcellular location">
    <subcellularLocation>
        <location evidence="1">Cell membrane</location>
        <topology evidence="1">Multi-pass membrane protein</topology>
    </subcellularLocation>
</comment>
<dbReference type="GO" id="GO:0016887">
    <property type="term" value="F:ATP hydrolysis activity"/>
    <property type="evidence" value="ECO:0007669"/>
    <property type="project" value="InterPro"/>
</dbReference>
<dbReference type="InterPro" id="IPR003439">
    <property type="entry name" value="ABC_transporter-like_ATP-bd"/>
</dbReference>
<reference evidence="13" key="2">
    <citation type="journal article" date="2020" name="Int. J. Syst. Evol. Microbiol.">
        <title>Genomic insights into a novel species Rhodoferax aquaticus sp. nov., isolated from freshwater.</title>
        <authorList>
            <person name="Li T."/>
            <person name="Zhuo Y."/>
            <person name="Jin C.Z."/>
            <person name="Wu X."/>
            <person name="Ko S.R."/>
            <person name="Jin F.J."/>
            <person name="Ahn C.Y."/>
            <person name="Oh H.M."/>
            <person name="Lee H.G."/>
            <person name="Jin L."/>
        </authorList>
    </citation>
    <scope>NUCLEOTIDE SEQUENCE [LARGE SCALE GENOMIC DNA]</scope>
    <source>
        <strain evidence="13">Gr-4</strain>
    </source>
</reference>
<reference evidence="13" key="1">
    <citation type="submission" date="2019-02" db="EMBL/GenBank/DDBJ databases">
        <title>Complete genome sequence of Rhodoferax sp. Gr-4.</title>
        <authorList>
            <person name="Jin L."/>
        </authorList>
    </citation>
    <scope>NUCLEOTIDE SEQUENCE [LARGE SCALE GENOMIC DNA]</scope>
    <source>
        <strain evidence="13">Gr-4</strain>
    </source>
</reference>
<feature type="transmembrane region" description="Helical" evidence="9">
    <location>
        <begin position="73"/>
        <end position="93"/>
    </location>
</feature>
<dbReference type="InterPro" id="IPR017871">
    <property type="entry name" value="ABC_transporter-like_CS"/>
</dbReference>
<sequence length="591" mass="63650">MTSERPKSQSPKSLSGLLPFLRPYRNHIASTLVLLVLAAVATLAFPVALRSLIDGGLVQTDKGAQVMAMREHFALLFAVAVALGIFSAGRFYMVSWLGERVTADLRNAVYQHVLRQSPEFFETTQTGEVLSRLTADTTLVQTVVGSSLSMGLRNLVMGVGALAMLVWTNPVVMFQVLLVLVLIVLPSLWFGRRVRKLSRASQDRVADSSAIAAEVLNAIPVVQSYTAEGREATRFNDSTDQAFNTAVKRTRARAVLVAFIIIATSAALLWGLFQGTQAVMEGRITAGHLGQTVVYVIILASAFAILGEVYGDLLRAAGATERLMELLGTQSPITSPQKPVLSPMPAAGSAIQFEAVTFHYPSRPDTPALAGFSLDIHPGQTVAIVGPSGAGKSTVFQLLLRFYDPQSGNIVLYGTNTRELSLEALRQRIGIVPQDAVIFSSSALENIRYGRPDATDEEVKAAAHAAFAHEFISDLPQGYDTFLGERGLRLSGGQRQRIAIARAMLKNPPLLLLDEATSALDAESERMVQAALESAMRDRTTLVVAHRLATVQKADRILVLDHGQLVEQGTHAELVALGGIYAGLAALQFNV</sequence>
<evidence type="ECO:0000256" key="7">
    <source>
        <dbReference type="ARBA" id="ARBA00022989"/>
    </source>
</evidence>
<dbReference type="InterPro" id="IPR039421">
    <property type="entry name" value="Type_1_exporter"/>
</dbReference>
<dbReference type="InterPro" id="IPR027417">
    <property type="entry name" value="P-loop_NTPase"/>
</dbReference>
<evidence type="ECO:0000256" key="4">
    <source>
        <dbReference type="ARBA" id="ARBA00022692"/>
    </source>
</evidence>
<dbReference type="Gene3D" id="1.20.1560.10">
    <property type="entry name" value="ABC transporter type 1, transmembrane domain"/>
    <property type="match status" value="1"/>
</dbReference>
<evidence type="ECO:0000256" key="3">
    <source>
        <dbReference type="ARBA" id="ARBA00022475"/>
    </source>
</evidence>
<dbReference type="FunFam" id="3.40.50.300:FF:000251">
    <property type="entry name" value="ABC transporter B family member 19"/>
    <property type="match status" value="1"/>
</dbReference>
<feature type="domain" description="ABC transporter" evidence="10">
    <location>
        <begin position="351"/>
        <end position="587"/>
    </location>
</feature>
<evidence type="ECO:0000313" key="12">
    <source>
        <dbReference type="EMBL" id="QDL54916.1"/>
    </source>
</evidence>
<dbReference type="SUPFAM" id="SSF52540">
    <property type="entry name" value="P-loop containing nucleoside triphosphate hydrolases"/>
    <property type="match status" value="1"/>
</dbReference>
<organism evidence="12 13">
    <name type="scientific">Rhodoferax aquaticus</name>
    <dbReference type="NCBI Taxonomy" id="2527691"/>
    <lineage>
        <taxon>Bacteria</taxon>
        <taxon>Pseudomonadati</taxon>
        <taxon>Pseudomonadota</taxon>
        <taxon>Betaproteobacteria</taxon>
        <taxon>Burkholderiales</taxon>
        <taxon>Comamonadaceae</taxon>
        <taxon>Rhodoferax</taxon>
    </lineage>
</organism>
<evidence type="ECO:0000259" key="10">
    <source>
        <dbReference type="PROSITE" id="PS50893"/>
    </source>
</evidence>
<feature type="transmembrane region" description="Helical" evidence="9">
    <location>
        <begin position="32"/>
        <end position="53"/>
    </location>
</feature>
<protein>
    <submittedName>
        <fullName evidence="12">ATP-binding cassette domain-containing protein</fullName>
    </submittedName>
</protein>
<dbReference type="RefSeq" id="WP_142812076.1">
    <property type="nucleotide sequence ID" value="NZ_CP036282.1"/>
</dbReference>
<dbReference type="GO" id="GO:0005886">
    <property type="term" value="C:plasma membrane"/>
    <property type="evidence" value="ECO:0007669"/>
    <property type="project" value="UniProtKB-SubCell"/>
</dbReference>